<protein>
    <submittedName>
        <fullName evidence="1">Uncharacterized protein</fullName>
    </submittedName>
</protein>
<name>B6Q9J1_TALMQ</name>
<dbReference type="Gene3D" id="2.40.70.10">
    <property type="entry name" value="Acid Proteases"/>
    <property type="match status" value="1"/>
</dbReference>
<dbReference type="Proteomes" id="UP000001294">
    <property type="component" value="Unassembled WGS sequence"/>
</dbReference>
<dbReference type="EMBL" id="DS995900">
    <property type="protein sequence ID" value="EEA25098.1"/>
    <property type="molecule type" value="Genomic_DNA"/>
</dbReference>
<accession>B6Q9J1</accession>
<gene>
    <name evidence="1" type="ORF">PMAA_062250</name>
</gene>
<evidence type="ECO:0000313" key="1">
    <source>
        <dbReference type="EMBL" id="EEA25098.1"/>
    </source>
</evidence>
<sequence length="233" mass="27544">MILMIVIDKRVMYNLPFLIVRLGKHDVILGRMWLARYKVLVDCNRGRLLWPEEEDADRRDKNFQSQAVKDASVYSIQKRQDDPLIHPRLQEGIPILHGKTYRRRHTLDLDRMRKGFNEAINKAVIPKKPESFTKKAKRVRFQDQYPETDIALIGAAGFARHIRDKESETFVTSLSELEKAIEDKRQLDDADSEAQEIKEQLPERYHEFADVFSKIKSDELPERKEYDHRIELE</sequence>
<reference evidence="2" key="1">
    <citation type="journal article" date="2015" name="Genome Announc.">
        <title>Genome sequence of the AIDS-associated pathogen Penicillium marneffei (ATCC18224) and its near taxonomic relative Talaromyces stipitatus (ATCC10500).</title>
        <authorList>
            <person name="Nierman W.C."/>
            <person name="Fedorova-Abrams N.D."/>
            <person name="Andrianopoulos A."/>
        </authorList>
    </citation>
    <scope>NUCLEOTIDE SEQUENCE [LARGE SCALE GENOMIC DNA]</scope>
    <source>
        <strain evidence="2">ATCC 18224 / CBS 334.59 / QM 7333</strain>
    </source>
</reference>
<dbReference type="PhylomeDB" id="B6Q9J1"/>
<dbReference type="AlphaFoldDB" id="B6Q9J1"/>
<dbReference type="VEuPathDB" id="FungiDB:PMAA_062250"/>
<keyword evidence="2" id="KW-1185">Reference proteome</keyword>
<evidence type="ECO:0000313" key="2">
    <source>
        <dbReference type="Proteomes" id="UP000001294"/>
    </source>
</evidence>
<dbReference type="InterPro" id="IPR021109">
    <property type="entry name" value="Peptidase_aspartic_dom_sf"/>
</dbReference>
<organism evidence="1 2">
    <name type="scientific">Talaromyces marneffei (strain ATCC 18224 / CBS 334.59 / QM 7333)</name>
    <name type="common">Penicillium marneffei</name>
    <dbReference type="NCBI Taxonomy" id="441960"/>
    <lineage>
        <taxon>Eukaryota</taxon>
        <taxon>Fungi</taxon>
        <taxon>Dikarya</taxon>
        <taxon>Ascomycota</taxon>
        <taxon>Pezizomycotina</taxon>
        <taxon>Eurotiomycetes</taxon>
        <taxon>Eurotiomycetidae</taxon>
        <taxon>Eurotiales</taxon>
        <taxon>Trichocomaceae</taxon>
        <taxon>Talaromyces</taxon>
        <taxon>Talaromyces sect. Talaromyces</taxon>
    </lineage>
</organism>
<proteinExistence type="predicted"/>
<dbReference type="HOGENOM" id="CLU_1190246_0_0_1"/>